<dbReference type="EMBL" id="FNTL01000004">
    <property type="protein sequence ID" value="SEC56001.1"/>
    <property type="molecule type" value="Genomic_DNA"/>
</dbReference>
<gene>
    <name evidence="6" type="ORF">SAMN04490220_1952</name>
</gene>
<proteinExistence type="predicted"/>
<reference evidence="7" key="1">
    <citation type="submission" date="2016-10" db="EMBL/GenBank/DDBJ databases">
        <authorList>
            <person name="Varghese N."/>
        </authorList>
    </citation>
    <scope>NUCLEOTIDE SEQUENCE [LARGE SCALE GENOMIC DNA]</scope>
    <source>
        <strain evidence="7">DSM 44719</strain>
    </source>
</reference>
<dbReference type="RefSeq" id="WP_073368721.1">
    <property type="nucleotide sequence ID" value="NZ_FNTL01000004.1"/>
</dbReference>
<feature type="domain" description="ABC transporter" evidence="5">
    <location>
        <begin position="22"/>
        <end position="527"/>
    </location>
</feature>
<dbReference type="Pfam" id="PF00005">
    <property type="entry name" value="ABC_tran"/>
    <property type="match status" value="2"/>
</dbReference>
<dbReference type="Gene3D" id="3.40.50.300">
    <property type="entry name" value="P-loop containing nucleotide triphosphate hydrolases"/>
    <property type="match status" value="2"/>
</dbReference>
<dbReference type="CDD" id="cd03216">
    <property type="entry name" value="ABC_Carb_Monos_I"/>
    <property type="match status" value="1"/>
</dbReference>
<dbReference type="InterPro" id="IPR027417">
    <property type="entry name" value="P-loop_NTPase"/>
</dbReference>
<dbReference type="Proteomes" id="UP000183407">
    <property type="component" value="Unassembled WGS sequence"/>
</dbReference>
<dbReference type="InterPro" id="IPR017871">
    <property type="entry name" value="ABC_transporter-like_CS"/>
</dbReference>
<dbReference type="OrthoDB" id="7757085at2"/>
<dbReference type="PANTHER" id="PTHR43790">
    <property type="entry name" value="CARBOHYDRATE TRANSPORT ATP-BINDING PROTEIN MG119-RELATED"/>
    <property type="match status" value="1"/>
</dbReference>
<evidence type="ECO:0000256" key="3">
    <source>
        <dbReference type="ARBA" id="ARBA00022741"/>
    </source>
</evidence>
<dbReference type="SUPFAM" id="SSF52540">
    <property type="entry name" value="P-loop containing nucleoside triphosphate hydrolases"/>
    <property type="match status" value="2"/>
</dbReference>
<dbReference type="InterPro" id="IPR003439">
    <property type="entry name" value="ABC_transporter-like_ATP-bd"/>
</dbReference>
<protein>
    <submittedName>
        <fullName evidence="6">Monosaccharide ABC transporter ATP-binding protein, CUT2 family</fullName>
    </submittedName>
</protein>
<dbReference type="AlphaFoldDB" id="A0A1H4TIP9"/>
<keyword evidence="2" id="KW-0677">Repeat</keyword>
<evidence type="ECO:0000259" key="5">
    <source>
        <dbReference type="PROSITE" id="PS50893"/>
    </source>
</evidence>
<evidence type="ECO:0000256" key="2">
    <source>
        <dbReference type="ARBA" id="ARBA00022737"/>
    </source>
</evidence>
<evidence type="ECO:0000313" key="7">
    <source>
        <dbReference type="Proteomes" id="UP000183407"/>
    </source>
</evidence>
<organism evidence="6 7">
    <name type="scientific">Rhodococcus jostii</name>
    <dbReference type="NCBI Taxonomy" id="132919"/>
    <lineage>
        <taxon>Bacteria</taxon>
        <taxon>Bacillati</taxon>
        <taxon>Actinomycetota</taxon>
        <taxon>Actinomycetes</taxon>
        <taxon>Mycobacteriales</taxon>
        <taxon>Nocardiaceae</taxon>
        <taxon>Rhodococcus</taxon>
    </lineage>
</organism>
<accession>A0A1H4TIP9</accession>
<dbReference type="PROSITE" id="PS50893">
    <property type="entry name" value="ABC_TRANSPORTER_2"/>
    <property type="match status" value="1"/>
</dbReference>
<dbReference type="InterPro" id="IPR050107">
    <property type="entry name" value="ABC_carbohydrate_import_ATPase"/>
</dbReference>
<keyword evidence="4 6" id="KW-0067">ATP-binding</keyword>
<dbReference type="PANTHER" id="PTHR43790:SF9">
    <property type="entry name" value="GALACTOFURANOSE TRANSPORTER ATP-BINDING PROTEIN YTFR"/>
    <property type="match status" value="1"/>
</dbReference>
<evidence type="ECO:0000256" key="4">
    <source>
        <dbReference type="ARBA" id="ARBA00022840"/>
    </source>
</evidence>
<dbReference type="InterPro" id="IPR003593">
    <property type="entry name" value="AAA+_ATPase"/>
</dbReference>
<evidence type="ECO:0000313" key="6">
    <source>
        <dbReference type="EMBL" id="SEC56001.1"/>
    </source>
</evidence>
<dbReference type="CDD" id="cd03215">
    <property type="entry name" value="ABC_Carb_Monos_II"/>
    <property type="match status" value="1"/>
</dbReference>
<dbReference type="PROSITE" id="PS00211">
    <property type="entry name" value="ABC_TRANSPORTER_1"/>
    <property type="match status" value="1"/>
</dbReference>
<sequence length="527" mass="56873">MTSPLDVTVRDERRGSATAPALELCGIVKSFGGARALNGVSLRIEAGEVHGVLGENGSGKSTLIKVLAGFHAPDSGSLLVDGRQIDLPMRIGGAHALGIEFVHQDLGLVPSLSVTENLRLSDLASEMSRWHVSWRSERRRAIKLFADYGLTLDPSAKVADIDHVERALLAIVRAVDALNRSLQHSGTGHRGLLVLDEPTVFLPREGVEKVFRLVREIVARGASVLFVSHDLDEVREVTDRVTVLRDGANVGTVVTADTSPREVVDLILGRELKVSGPKAGRGRGGPVKLGLRDVSGSRVRGFDLQVGAGETVGITGLVGSGFEELPYLLFGSRSDARGTMLIDGAQHDLSRITPRGAICAGLALVPADRLGDASVPNLPISDNVTLQLLDRFKRGGVLRRRRMLDQAQTFMHDFDVRPRDARQELWTLSGGNQQKVVLAKWLAASPKVLLLHEPTQGVDIGSREQIFEFVREATDNGMSVICASSDYDQLATICDRVLVLRKGAIVAELQGPVQKQDIVHECFKGAT</sequence>
<dbReference type="GO" id="GO:0005524">
    <property type="term" value="F:ATP binding"/>
    <property type="evidence" value="ECO:0007669"/>
    <property type="project" value="UniProtKB-KW"/>
</dbReference>
<dbReference type="GO" id="GO:0016887">
    <property type="term" value="F:ATP hydrolysis activity"/>
    <property type="evidence" value="ECO:0007669"/>
    <property type="project" value="InterPro"/>
</dbReference>
<keyword evidence="3" id="KW-0547">Nucleotide-binding</keyword>
<keyword evidence="1" id="KW-0813">Transport</keyword>
<dbReference type="SMART" id="SM00382">
    <property type="entry name" value="AAA"/>
    <property type="match status" value="2"/>
</dbReference>
<evidence type="ECO:0000256" key="1">
    <source>
        <dbReference type="ARBA" id="ARBA00022448"/>
    </source>
</evidence>
<name>A0A1H4TIP9_RHOJO</name>